<accession>A0ABV9DNY9</accession>
<dbReference type="RefSeq" id="WP_390299518.1">
    <property type="nucleotide sequence ID" value="NZ_JBHSFU010000015.1"/>
</dbReference>
<dbReference type="Proteomes" id="UP001595989">
    <property type="component" value="Unassembled WGS sequence"/>
</dbReference>
<feature type="chain" id="PRO_5045966992" evidence="2">
    <location>
        <begin position="24"/>
        <end position="376"/>
    </location>
</feature>
<keyword evidence="1" id="KW-1133">Transmembrane helix</keyword>
<protein>
    <submittedName>
        <fullName evidence="3">F510_1955 family glycosylhydrolase</fullName>
    </submittedName>
</protein>
<evidence type="ECO:0000313" key="3">
    <source>
        <dbReference type="EMBL" id="MFC4560079.1"/>
    </source>
</evidence>
<reference evidence="4" key="1">
    <citation type="journal article" date="2019" name="Int. J. Syst. Evol. Microbiol.">
        <title>The Global Catalogue of Microorganisms (GCM) 10K type strain sequencing project: providing services to taxonomists for standard genome sequencing and annotation.</title>
        <authorList>
            <consortium name="The Broad Institute Genomics Platform"/>
            <consortium name="The Broad Institute Genome Sequencing Center for Infectious Disease"/>
            <person name="Wu L."/>
            <person name="Ma J."/>
        </authorList>
    </citation>
    <scope>NUCLEOTIDE SEQUENCE [LARGE SCALE GENOMIC DNA]</scope>
    <source>
        <strain evidence="4">CGMCC 4.7426</strain>
    </source>
</reference>
<dbReference type="InterPro" id="IPR054817">
    <property type="entry name" value="Glycosyl_F510_1955-like"/>
</dbReference>
<dbReference type="EMBL" id="JBHSFU010000015">
    <property type="protein sequence ID" value="MFC4560079.1"/>
    <property type="molecule type" value="Genomic_DNA"/>
</dbReference>
<keyword evidence="4" id="KW-1185">Reference proteome</keyword>
<feature type="signal peptide" evidence="2">
    <location>
        <begin position="1"/>
        <end position="23"/>
    </location>
</feature>
<organism evidence="3 4">
    <name type="scientific">Virgibacillus kekensis</name>
    <dbReference type="NCBI Taxonomy" id="202261"/>
    <lineage>
        <taxon>Bacteria</taxon>
        <taxon>Bacillati</taxon>
        <taxon>Bacillota</taxon>
        <taxon>Bacilli</taxon>
        <taxon>Bacillales</taxon>
        <taxon>Bacillaceae</taxon>
        <taxon>Virgibacillus</taxon>
    </lineage>
</organism>
<dbReference type="SUPFAM" id="SSF110296">
    <property type="entry name" value="Oligoxyloglucan reducing end-specific cellobiohydrolase"/>
    <property type="match status" value="1"/>
</dbReference>
<dbReference type="Gene3D" id="2.130.10.10">
    <property type="entry name" value="YVTN repeat-like/Quinoprotein amine dehydrogenase"/>
    <property type="match status" value="1"/>
</dbReference>
<keyword evidence="1" id="KW-0472">Membrane</keyword>
<proteinExistence type="predicted"/>
<keyword evidence="2" id="KW-0732">Signal</keyword>
<comment type="caution">
    <text evidence="3">The sequence shown here is derived from an EMBL/GenBank/DDBJ whole genome shotgun (WGS) entry which is preliminary data.</text>
</comment>
<keyword evidence="1" id="KW-0812">Transmembrane</keyword>
<dbReference type="NCBIfam" id="NF045728">
    <property type="entry name" value="glycosyl_F510_1955"/>
    <property type="match status" value="1"/>
</dbReference>
<sequence>MKRLLMIAAVLAGTVVVPFTAFAHGTEESATGSVTNYWNYGLIAGIILFVIFVGLYFFRKTKKKSNRNNVFMWGSILSAVLVVFILVMANVNDGESSADDHHENVTFTHIHGLGYTSDGEELYVPAHDGLKVFKDGEWTDPNTTPHDYMGFSMFENGFYSSGHPAEGSDLKNPLGIVKSTDKGESIDILGLHGEIDFHGMTVGYETQEIYVFNPAANSQMPEPGFYYSTDEAKNWTKSELEDLKGQASSLTAHPTISGTVAVGTNEGVFVSADHGNTFKKMPVNGHVTAVAFGYQHNLLVATQSNEVNLYNVSLPTNELNKLSIPKSVETPIMYIQQNPAKPKELVIATDDKDIYFSHNSGQTWELSVDNGTAVEH</sequence>
<dbReference type="InterPro" id="IPR015943">
    <property type="entry name" value="WD40/YVTN_repeat-like_dom_sf"/>
</dbReference>
<feature type="transmembrane region" description="Helical" evidence="1">
    <location>
        <begin position="39"/>
        <end position="58"/>
    </location>
</feature>
<feature type="transmembrane region" description="Helical" evidence="1">
    <location>
        <begin position="70"/>
        <end position="89"/>
    </location>
</feature>
<evidence type="ECO:0000256" key="2">
    <source>
        <dbReference type="SAM" id="SignalP"/>
    </source>
</evidence>
<name>A0ABV9DNY9_9BACI</name>
<evidence type="ECO:0000256" key="1">
    <source>
        <dbReference type="SAM" id="Phobius"/>
    </source>
</evidence>
<gene>
    <name evidence="3" type="ORF">ACFO3D_18120</name>
</gene>
<evidence type="ECO:0000313" key="4">
    <source>
        <dbReference type="Proteomes" id="UP001595989"/>
    </source>
</evidence>